<accession>S9QD43</accession>
<sequence>MARQTVTPTSCAGRGSQSTAATFGFQGNGSDEPAAAAELAAATLAADLPKSSAVRLKNLNDTRANGMFKKL</sequence>
<feature type="compositionally biased region" description="Polar residues" evidence="1">
    <location>
        <begin position="1"/>
        <end position="21"/>
    </location>
</feature>
<protein>
    <submittedName>
        <fullName evidence="2">Uncharacterized protein</fullName>
    </submittedName>
</protein>
<evidence type="ECO:0000313" key="3">
    <source>
        <dbReference type="Proteomes" id="UP000015351"/>
    </source>
</evidence>
<reference evidence="3" key="1">
    <citation type="journal article" date="2013" name="Stand. Genomic Sci.">
        <title>Genome sequence of the Litoreibacter arenae type strain (DSM 19593(T)), a member of the Roseobacter clade isolated from sea sand.</title>
        <authorList>
            <person name="Riedel T."/>
            <person name="Fiebig A."/>
            <person name="Petersen J."/>
            <person name="Gronow S."/>
            <person name="Kyrpides N.C."/>
            <person name="Goker M."/>
            <person name="Klenk H.P."/>
        </authorList>
    </citation>
    <scope>NUCLEOTIDE SEQUENCE [LARGE SCALE GENOMIC DNA]</scope>
    <source>
        <strain evidence="3">DSM 19593</strain>
    </source>
</reference>
<proteinExistence type="predicted"/>
<keyword evidence="3" id="KW-1185">Reference proteome</keyword>
<dbReference type="HOGENOM" id="CLU_2735193_0_0_5"/>
<dbReference type="STRING" id="1123360.thalar_02181"/>
<name>S9QD43_9RHOB</name>
<evidence type="ECO:0000256" key="1">
    <source>
        <dbReference type="SAM" id="MobiDB-lite"/>
    </source>
</evidence>
<dbReference type="AlphaFoldDB" id="S9QD43"/>
<organism evidence="2 3">
    <name type="scientific">Litoreibacter arenae DSM 19593</name>
    <dbReference type="NCBI Taxonomy" id="1123360"/>
    <lineage>
        <taxon>Bacteria</taxon>
        <taxon>Pseudomonadati</taxon>
        <taxon>Pseudomonadota</taxon>
        <taxon>Alphaproteobacteria</taxon>
        <taxon>Rhodobacterales</taxon>
        <taxon>Roseobacteraceae</taxon>
        <taxon>Litoreibacter</taxon>
    </lineage>
</organism>
<feature type="region of interest" description="Disordered" evidence="1">
    <location>
        <begin position="1"/>
        <end position="28"/>
    </location>
</feature>
<evidence type="ECO:0000313" key="2">
    <source>
        <dbReference type="EMBL" id="EPX79356.1"/>
    </source>
</evidence>
<dbReference type="EMBL" id="AONI01000010">
    <property type="protein sequence ID" value="EPX79356.1"/>
    <property type="molecule type" value="Genomic_DNA"/>
</dbReference>
<dbReference type="Proteomes" id="UP000015351">
    <property type="component" value="Unassembled WGS sequence"/>
</dbReference>
<gene>
    <name evidence="2" type="ORF">thalar_02181</name>
</gene>
<comment type="caution">
    <text evidence="2">The sequence shown here is derived from an EMBL/GenBank/DDBJ whole genome shotgun (WGS) entry which is preliminary data.</text>
</comment>